<dbReference type="Pfam" id="PF05899">
    <property type="entry name" value="Cupin_3"/>
    <property type="match status" value="1"/>
</dbReference>
<dbReference type="SUPFAM" id="SSF51182">
    <property type="entry name" value="RmlC-like cupins"/>
    <property type="match status" value="1"/>
</dbReference>
<dbReference type="EMBL" id="CP020465">
    <property type="protein sequence ID" value="ASP46806.1"/>
    <property type="molecule type" value="Genomic_DNA"/>
</dbReference>
<evidence type="ECO:0000259" key="1">
    <source>
        <dbReference type="Pfam" id="PF05899"/>
    </source>
</evidence>
<dbReference type="Proteomes" id="UP000202259">
    <property type="component" value="Chromosome"/>
</dbReference>
<gene>
    <name evidence="2" type="ORF">B5D82_02815</name>
</gene>
<dbReference type="AlphaFoldDB" id="A0A222G4H3"/>
<name>A0A222G4H3_9GAMM</name>
<dbReference type="PANTHER" id="PTHR40943">
    <property type="entry name" value="CYTOPLASMIC PROTEIN-RELATED"/>
    <property type="match status" value="1"/>
</dbReference>
<dbReference type="PANTHER" id="PTHR40943:SF1">
    <property type="entry name" value="CYTOPLASMIC PROTEIN"/>
    <property type="match status" value="1"/>
</dbReference>
<feature type="domain" description="(S)-ureidoglycine aminohydrolase cupin" evidence="1">
    <location>
        <begin position="44"/>
        <end position="115"/>
    </location>
</feature>
<accession>A0A222G4H3</accession>
<dbReference type="InterPro" id="IPR011051">
    <property type="entry name" value="RmlC_Cupin_sf"/>
</dbReference>
<dbReference type="KEGG" id="cber:B5D82_02815"/>
<sequence>MTINFRAAEIPAEKLDEKLLEQPTAESLSGEIKTRSQVFFNDEEQKITSGTWECELGRSRWEFTTRGEVIHVLSGRMTVERDGEEAVELTAGSSAVFPVGWCGTWTVHETLRKVFVIYGA</sequence>
<dbReference type="OrthoDB" id="9799053at2"/>
<protein>
    <submittedName>
        <fullName evidence="2">DUF861 domain-containing protein</fullName>
    </submittedName>
</protein>
<proteinExistence type="predicted"/>
<keyword evidence="3" id="KW-1185">Reference proteome</keyword>
<evidence type="ECO:0000313" key="2">
    <source>
        <dbReference type="EMBL" id="ASP46806.1"/>
    </source>
</evidence>
<evidence type="ECO:0000313" key="3">
    <source>
        <dbReference type="Proteomes" id="UP000202259"/>
    </source>
</evidence>
<organism evidence="2 3">
    <name type="scientific">Cognaticolwellia beringensis</name>
    <dbReference type="NCBI Taxonomy" id="1967665"/>
    <lineage>
        <taxon>Bacteria</taxon>
        <taxon>Pseudomonadati</taxon>
        <taxon>Pseudomonadota</taxon>
        <taxon>Gammaproteobacteria</taxon>
        <taxon>Alteromonadales</taxon>
        <taxon>Colwelliaceae</taxon>
        <taxon>Cognaticolwellia</taxon>
    </lineage>
</organism>
<reference evidence="2 3" key="1">
    <citation type="submission" date="2017-08" db="EMBL/GenBank/DDBJ databases">
        <title>Complete genome of Colwellia sp. NB097-1, a psychrophile bacterium ioslated from Bering Sea.</title>
        <authorList>
            <person name="Chen X."/>
        </authorList>
    </citation>
    <scope>NUCLEOTIDE SEQUENCE [LARGE SCALE GENOMIC DNA]</scope>
    <source>
        <strain evidence="2 3">NB097-1</strain>
    </source>
</reference>
<dbReference type="InterPro" id="IPR014710">
    <property type="entry name" value="RmlC-like_jellyroll"/>
</dbReference>
<dbReference type="RefSeq" id="WP_081149077.1">
    <property type="nucleotide sequence ID" value="NZ_CP020465.1"/>
</dbReference>
<dbReference type="Gene3D" id="2.60.120.10">
    <property type="entry name" value="Jelly Rolls"/>
    <property type="match status" value="1"/>
</dbReference>
<dbReference type="InterPro" id="IPR008579">
    <property type="entry name" value="UGlyAH_Cupin_dom"/>
</dbReference>